<evidence type="ECO:0000313" key="1">
    <source>
        <dbReference type="EMBL" id="MQS16612.1"/>
    </source>
</evidence>
<evidence type="ECO:0000313" key="2">
    <source>
        <dbReference type="Proteomes" id="UP000450000"/>
    </source>
</evidence>
<accession>A0A6N7KYA7</accession>
<gene>
    <name evidence="1" type="ORF">F7Q99_31610</name>
</gene>
<protein>
    <submittedName>
        <fullName evidence="1">Uncharacterized protein</fullName>
    </submittedName>
</protein>
<dbReference type="EMBL" id="WBOF01000003">
    <property type="protein sequence ID" value="MQS16612.1"/>
    <property type="molecule type" value="Genomic_DNA"/>
</dbReference>
<dbReference type="RefSeq" id="WP_195911336.1">
    <property type="nucleotide sequence ID" value="NZ_WBOF01000003.1"/>
</dbReference>
<proteinExistence type="predicted"/>
<keyword evidence="2" id="KW-1185">Reference proteome</keyword>
<dbReference type="Proteomes" id="UP000450000">
    <property type="component" value="Unassembled WGS sequence"/>
</dbReference>
<reference evidence="1 2" key="1">
    <citation type="submission" date="2019-09" db="EMBL/GenBank/DDBJ databases">
        <title>Genome Sequences of Streptomyces kaniharaensis ATCC 21070.</title>
        <authorList>
            <person name="Zhu W."/>
            <person name="De Crecy-Lagard V."/>
            <person name="Richards N.G."/>
        </authorList>
    </citation>
    <scope>NUCLEOTIDE SEQUENCE [LARGE SCALE GENOMIC DNA]</scope>
    <source>
        <strain evidence="1 2">SF-557</strain>
    </source>
</reference>
<name>A0A6N7KYA7_9ACTN</name>
<dbReference type="AlphaFoldDB" id="A0A6N7KYA7"/>
<sequence>MAGNWVATEIGRAVRAERESGTRKLFPIRIVAHERLLRWEPFDADAGYDVARAIREYCIPDFCDDGLDFHQAVSRLVRDLRED</sequence>
<comment type="caution">
    <text evidence="1">The sequence shown here is derived from an EMBL/GenBank/DDBJ whole genome shotgun (WGS) entry which is preliminary data.</text>
</comment>
<organism evidence="1 2">
    <name type="scientific">Streptomyces kaniharaensis</name>
    <dbReference type="NCBI Taxonomy" id="212423"/>
    <lineage>
        <taxon>Bacteria</taxon>
        <taxon>Bacillati</taxon>
        <taxon>Actinomycetota</taxon>
        <taxon>Actinomycetes</taxon>
        <taxon>Kitasatosporales</taxon>
        <taxon>Streptomycetaceae</taxon>
        <taxon>Streptomyces</taxon>
    </lineage>
</organism>